<evidence type="ECO:0000313" key="3">
    <source>
        <dbReference type="Proteomes" id="UP000198994"/>
    </source>
</evidence>
<keyword evidence="1" id="KW-0812">Transmembrane</keyword>
<protein>
    <recommendedName>
        <fullName evidence="4">Ammonia monooxygenase</fullName>
    </recommendedName>
</protein>
<feature type="transmembrane region" description="Helical" evidence="1">
    <location>
        <begin position="207"/>
        <end position="225"/>
    </location>
</feature>
<dbReference type="Pfam" id="PF05145">
    <property type="entry name" value="AbrB"/>
    <property type="match status" value="1"/>
</dbReference>
<evidence type="ECO:0000256" key="1">
    <source>
        <dbReference type="SAM" id="Phobius"/>
    </source>
</evidence>
<keyword evidence="3" id="KW-1185">Reference proteome</keyword>
<dbReference type="NCBIfam" id="TIGR03082">
    <property type="entry name" value="Gneg_AbrB_dup"/>
    <property type="match status" value="1"/>
</dbReference>
<dbReference type="InterPro" id="IPR007820">
    <property type="entry name" value="AbrB_fam"/>
</dbReference>
<dbReference type="EMBL" id="FNAV01000008">
    <property type="protein sequence ID" value="SDE81805.1"/>
    <property type="molecule type" value="Genomic_DNA"/>
</dbReference>
<feature type="transmembrane region" description="Helical" evidence="1">
    <location>
        <begin position="231"/>
        <end position="247"/>
    </location>
</feature>
<dbReference type="GO" id="GO:0010468">
    <property type="term" value="P:regulation of gene expression"/>
    <property type="evidence" value="ECO:0007669"/>
    <property type="project" value="InterPro"/>
</dbReference>
<feature type="transmembrane region" description="Helical" evidence="1">
    <location>
        <begin position="141"/>
        <end position="160"/>
    </location>
</feature>
<feature type="transmembrane region" description="Helical" evidence="1">
    <location>
        <begin position="82"/>
        <end position="101"/>
    </location>
</feature>
<sequence>MRKHLPLLTLYVVAALAGVLFSRVGTPLPWMIGPLVITGALSASGLVTVAVPIRTRPIGQVTIATFVGAHFTPDALHSLLQTAPMLLTVSLFILVAAILVAQIQRRVYGTSTVTALLSVTPTSPVEAGVLAEHMGVNPGPVVLAQTARIALVVTVVPFLLQLGAPPGAAPLAPVLHHGSLPGLAVTLGGALLGPVLFRLLRFSNPFFLGPLFLAALFSSVGLPSYEIPGPLLAIAQIVLGTWLGSSFRRELLEQRGALIGSVLLSSSLLLGACVLGAWGISALFGAPFPTVMLGIAPGGVTEMALTAGVLGQDVALVTAMHLTRIFVIMPNLGWIARVTHRLDGARRGRPEPGE</sequence>
<dbReference type="Proteomes" id="UP000198994">
    <property type="component" value="Unassembled WGS sequence"/>
</dbReference>
<evidence type="ECO:0000313" key="2">
    <source>
        <dbReference type="EMBL" id="SDE81805.1"/>
    </source>
</evidence>
<dbReference type="PANTHER" id="PTHR38457:SF1">
    <property type="entry name" value="REGULATOR ABRB-RELATED"/>
    <property type="match status" value="1"/>
</dbReference>
<organism evidence="2 3">
    <name type="scientific">Salipiger thiooxidans</name>
    <dbReference type="NCBI Taxonomy" id="282683"/>
    <lineage>
        <taxon>Bacteria</taxon>
        <taxon>Pseudomonadati</taxon>
        <taxon>Pseudomonadota</taxon>
        <taxon>Alphaproteobacteria</taxon>
        <taxon>Rhodobacterales</taxon>
        <taxon>Roseobacteraceae</taxon>
        <taxon>Salipiger</taxon>
    </lineage>
</organism>
<proteinExistence type="predicted"/>
<reference evidence="3" key="1">
    <citation type="submission" date="2016-10" db="EMBL/GenBank/DDBJ databases">
        <authorList>
            <person name="Varghese N."/>
            <person name="Submissions S."/>
        </authorList>
    </citation>
    <scope>NUCLEOTIDE SEQUENCE [LARGE SCALE GENOMIC DNA]</scope>
    <source>
        <strain evidence="3">DSM 10146</strain>
    </source>
</reference>
<dbReference type="STRING" id="282683.SAMN04488105_10843"/>
<dbReference type="PIRSF" id="PIRSF038991">
    <property type="entry name" value="Protein_AbrB"/>
    <property type="match status" value="1"/>
</dbReference>
<dbReference type="RefSeq" id="WP_165617093.1">
    <property type="nucleotide sequence ID" value="NZ_FNAV01000008.1"/>
</dbReference>
<evidence type="ECO:0008006" key="4">
    <source>
        <dbReference type="Google" id="ProtNLM"/>
    </source>
</evidence>
<feature type="transmembrane region" description="Helical" evidence="1">
    <location>
        <begin position="259"/>
        <end position="284"/>
    </location>
</feature>
<dbReference type="InterPro" id="IPR017516">
    <property type="entry name" value="AbrB_dup"/>
</dbReference>
<dbReference type="GO" id="GO:0016020">
    <property type="term" value="C:membrane"/>
    <property type="evidence" value="ECO:0007669"/>
    <property type="project" value="InterPro"/>
</dbReference>
<dbReference type="AlphaFoldDB" id="A0A1G7G1B7"/>
<feature type="transmembrane region" description="Helical" evidence="1">
    <location>
        <begin position="304"/>
        <end position="327"/>
    </location>
</feature>
<keyword evidence="1" id="KW-0472">Membrane</keyword>
<name>A0A1G7G1B7_9RHOB</name>
<feature type="transmembrane region" description="Helical" evidence="1">
    <location>
        <begin position="180"/>
        <end position="200"/>
    </location>
</feature>
<keyword evidence="1" id="KW-1133">Transmembrane helix</keyword>
<dbReference type="PANTHER" id="PTHR38457">
    <property type="entry name" value="REGULATOR ABRB-RELATED"/>
    <property type="match status" value="1"/>
</dbReference>
<accession>A0A1G7G1B7</accession>
<gene>
    <name evidence="2" type="ORF">SAMN04488105_10843</name>
</gene>